<proteinExistence type="predicted"/>
<dbReference type="EMBL" id="WHUW01000053">
    <property type="protein sequence ID" value="KAF8431061.1"/>
    <property type="molecule type" value="Genomic_DNA"/>
</dbReference>
<feature type="compositionally biased region" description="Low complexity" evidence="1">
    <location>
        <begin position="56"/>
        <end position="80"/>
    </location>
</feature>
<reference evidence="2" key="1">
    <citation type="submission" date="2019-10" db="EMBL/GenBank/DDBJ databases">
        <authorList>
            <consortium name="DOE Joint Genome Institute"/>
            <person name="Kuo A."/>
            <person name="Miyauchi S."/>
            <person name="Kiss E."/>
            <person name="Drula E."/>
            <person name="Kohler A."/>
            <person name="Sanchez-Garcia M."/>
            <person name="Andreopoulos B."/>
            <person name="Barry K.W."/>
            <person name="Bonito G."/>
            <person name="Buee M."/>
            <person name="Carver A."/>
            <person name="Chen C."/>
            <person name="Cichocki N."/>
            <person name="Clum A."/>
            <person name="Culley D."/>
            <person name="Crous P.W."/>
            <person name="Fauchery L."/>
            <person name="Girlanda M."/>
            <person name="Hayes R."/>
            <person name="Keri Z."/>
            <person name="LaButti K."/>
            <person name="Lipzen A."/>
            <person name="Lombard V."/>
            <person name="Magnuson J."/>
            <person name="Maillard F."/>
            <person name="Morin E."/>
            <person name="Murat C."/>
            <person name="Nolan M."/>
            <person name="Ohm R."/>
            <person name="Pangilinan J."/>
            <person name="Pereira M."/>
            <person name="Perotto S."/>
            <person name="Peter M."/>
            <person name="Riley R."/>
            <person name="Sitrit Y."/>
            <person name="Stielow B."/>
            <person name="Szollosi G."/>
            <person name="Zifcakova L."/>
            <person name="Stursova M."/>
            <person name="Spatafora J.W."/>
            <person name="Tedersoo L."/>
            <person name="Vaario L.-M."/>
            <person name="Yamada A."/>
            <person name="Yan M."/>
            <person name="Wang P."/>
            <person name="Xu J."/>
            <person name="Bruns T."/>
            <person name="Baldrian P."/>
            <person name="Vilgalys R."/>
            <person name="Henrissat B."/>
            <person name="Grigoriev I.V."/>
            <person name="Hibbett D."/>
            <person name="Nagy L.G."/>
            <person name="Martin F.M."/>
        </authorList>
    </citation>
    <scope>NUCLEOTIDE SEQUENCE</scope>
    <source>
        <strain evidence="2">BED1</strain>
    </source>
</reference>
<feature type="region of interest" description="Disordered" evidence="1">
    <location>
        <begin position="49"/>
        <end position="150"/>
    </location>
</feature>
<feature type="compositionally biased region" description="Polar residues" evidence="1">
    <location>
        <begin position="117"/>
        <end position="132"/>
    </location>
</feature>
<dbReference type="Gene3D" id="1.10.10.2360">
    <property type="match status" value="1"/>
</dbReference>
<organism evidence="2 3">
    <name type="scientific">Boletus edulis BED1</name>
    <dbReference type="NCBI Taxonomy" id="1328754"/>
    <lineage>
        <taxon>Eukaryota</taxon>
        <taxon>Fungi</taxon>
        <taxon>Dikarya</taxon>
        <taxon>Basidiomycota</taxon>
        <taxon>Agaricomycotina</taxon>
        <taxon>Agaricomycetes</taxon>
        <taxon>Agaricomycetidae</taxon>
        <taxon>Boletales</taxon>
        <taxon>Boletineae</taxon>
        <taxon>Boletaceae</taxon>
        <taxon>Boletoideae</taxon>
        <taxon>Boletus</taxon>
    </lineage>
</organism>
<keyword evidence="3" id="KW-1185">Reference proteome</keyword>
<evidence type="ECO:0000313" key="3">
    <source>
        <dbReference type="Proteomes" id="UP001194468"/>
    </source>
</evidence>
<name>A0AAD4BHX6_BOLED</name>
<dbReference type="AlphaFoldDB" id="A0AAD4BHX6"/>
<comment type="caution">
    <text evidence="2">The sequence shown here is derived from an EMBL/GenBank/DDBJ whole genome shotgun (WGS) entry which is preliminary data.</text>
</comment>
<evidence type="ECO:0000256" key="1">
    <source>
        <dbReference type="SAM" id="MobiDB-lite"/>
    </source>
</evidence>
<gene>
    <name evidence="2" type="ORF">L210DRAFT_3004192</name>
</gene>
<reference evidence="2" key="2">
    <citation type="journal article" date="2020" name="Nat. Commun.">
        <title>Large-scale genome sequencing of mycorrhizal fungi provides insights into the early evolution of symbiotic traits.</title>
        <authorList>
            <person name="Miyauchi S."/>
            <person name="Kiss E."/>
            <person name="Kuo A."/>
            <person name="Drula E."/>
            <person name="Kohler A."/>
            <person name="Sanchez-Garcia M."/>
            <person name="Morin E."/>
            <person name="Andreopoulos B."/>
            <person name="Barry K.W."/>
            <person name="Bonito G."/>
            <person name="Buee M."/>
            <person name="Carver A."/>
            <person name="Chen C."/>
            <person name="Cichocki N."/>
            <person name="Clum A."/>
            <person name="Culley D."/>
            <person name="Crous P.W."/>
            <person name="Fauchery L."/>
            <person name="Girlanda M."/>
            <person name="Hayes R.D."/>
            <person name="Keri Z."/>
            <person name="LaButti K."/>
            <person name="Lipzen A."/>
            <person name="Lombard V."/>
            <person name="Magnuson J."/>
            <person name="Maillard F."/>
            <person name="Murat C."/>
            <person name="Nolan M."/>
            <person name="Ohm R.A."/>
            <person name="Pangilinan J."/>
            <person name="Pereira M.F."/>
            <person name="Perotto S."/>
            <person name="Peter M."/>
            <person name="Pfister S."/>
            <person name="Riley R."/>
            <person name="Sitrit Y."/>
            <person name="Stielow J.B."/>
            <person name="Szollosi G."/>
            <person name="Zifcakova L."/>
            <person name="Stursova M."/>
            <person name="Spatafora J.W."/>
            <person name="Tedersoo L."/>
            <person name="Vaario L.M."/>
            <person name="Yamada A."/>
            <person name="Yan M."/>
            <person name="Wang P."/>
            <person name="Xu J."/>
            <person name="Bruns T."/>
            <person name="Baldrian P."/>
            <person name="Vilgalys R."/>
            <person name="Dunand C."/>
            <person name="Henrissat B."/>
            <person name="Grigoriev I.V."/>
            <person name="Hibbett D."/>
            <person name="Nagy L.G."/>
            <person name="Martin F.M."/>
        </authorList>
    </citation>
    <scope>NUCLEOTIDE SEQUENCE</scope>
    <source>
        <strain evidence="2">BED1</strain>
    </source>
</reference>
<dbReference type="Proteomes" id="UP001194468">
    <property type="component" value="Unassembled WGS sequence"/>
</dbReference>
<protein>
    <submittedName>
        <fullName evidence="2">Uncharacterized protein</fullName>
    </submittedName>
</protein>
<sequence>MLIPPLLNQLNHVCLEAVLPEQWQQEPQTITAMPAYNGTSLEQLRVQDYQDRRTSDTSGQTSSGTSAMPTTSPFPTPTMTKQHTVGLKFEGGTTGTPKASGKQPPTTGTITGPRAFTGNSVFGKPQQSSASASGEPKPGSTLAQPDSRQPECLEELARKFLLGEELVNTQFHLFSAKSFSSGPVMKPRALCANNALPAKSSKYFMDCEWFFHKTTIASFIGSIQC</sequence>
<accession>A0AAD4BHX6</accession>
<evidence type="ECO:0000313" key="2">
    <source>
        <dbReference type="EMBL" id="KAF8431061.1"/>
    </source>
</evidence>